<keyword evidence="3 5" id="KW-0687">Ribonucleoprotein</keyword>
<evidence type="ECO:0000256" key="4">
    <source>
        <dbReference type="ARBA" id="ARBA00035204"/>
    </source>
</evidence>
<dbReference type="GO" id="GO:0006412">
    <property type="term" value="P:translation"/>
    <property type="evidence" value="ECO:0007669"/>
    <property type="project" value="UniProtKB-UniRule"/>
</dbReference>
<name>A0A846MTB9_9BACT</name>
<dbReference type="PROSITE" id="PS00579">
    <property type="entry name" value="RIBOSOMAL_L29"/>
    <property type="match status" value="1"/>
</dbReference>
<dbReference type="InterPro" id="IPR018254">
    <property type="entry name" value="Ribosomal_uL29_CS"/>
</dbReference>
<dbReference type="AlphaFoldDB" id="A0A846MTB9"/>
<evidence type="ECO:0000256" key="2">
    <source>
        <dbReference type="ARBA" id="ARBA00022980"/>
    </source>
</evidence>
<keyword evidence="7" id="KW-1185">Reference proteome</keyword>
<dbReference type="Pfam" id="PF00831">
    <property type="entry name" value="Ribosomal_L29"/>
    <property type="match status" value="1"/>
</dbReference>
<keyword evidence="2 5" id="KW-0689">Ribosomal protein</keyword>
<dbReference type="CDD" id="cd00427">
    <property type="entry name" value="Ribosomal_L29_HIP"/>
    <property type="match status" value="1"/>
</dbReference>
<dbReference type="GO" id="GO:0003735">
    <property type="term" value="F:structural constituent of ribosome"/>
    <property type="evidence" value="ECO:0007669"/>
    <property type="project" value="InterPro"/>
</dbReference>
<sequence length="70" mass="8086">MKMQEIRALSTAELQAKLKEEKRNLQKLRFANAISPIENPMRIRETKKLIARILTELRARELGIAPSKAE</sequence>
<dbReference type="Gene3D" id="1.10.287.310">
    <property type="match status" value="1"/>
</dbReference>
<reference evidence="6 7" key="1">
    <citation type="submission" date="2020-03" db="EMBL/GenBank/DDBJ databases">
        <title>Genomic Encyclopedia of Type Strains, Phase IV (KMG-IV): sequencing the most valuable type-strain genomes for metagenomic binning, comparative biology and taxonomic classification.</title>
        <authorList>
            <person name="Goeker M."/>
        </authorList>
    </citation>
    <scope>NUCLEOTIDE SEQUENCE [LARGE SCALE GENOMIC DNA]</scope>
    <source>
        <strain evidence="6 7">DSM 5718</strain>
    </source>
</reference>
<evidence type="ECO:0000256" key="1">
    <source>
        <dbReference type="ARBA" id="ARBA00009254"/>
    </source>
</evidence>
<dbReference type="HAMAP" id="MF_00374">
    <property type="entry name" value="Ribosomal_uL29"/>
    <property type="match status" value="1"/>
</dbReference>
<dbReference type="InterPro" id="IPR036049">
    <property type="entry name" value="Ribosomal_uL29_sf"/>
</dbReference>
<dbReference type="EMBL" id="JAASRN010000003">
    <property type="protein sequence ID" value="NIK74572.1"/>
    <property type="molecule type" value="Genomic_DNA"/>
</dbReference>
<evidence type="ECO:0000313" key="7">
    <source>
        <dbReference type="Proteomes" id="UP000537126"/>
    </source>
</evidence>
<protein>
    <recommendedName>
        <fullName evidence="4 5">Large ribosomal subunit protein uL29</fullName>
    </recommendedName>
</protein>
<dbReference type="InterPro" id="IPR001854">
    <property type="entry name" value="Ribosomal_uL29"/>
</dbReference>
<gene>
    <name evidence="5" type="primary">rpmC</name>
    <name evidence="6" type="ORF">FHS56_002097</name>
</gene>
<organism evidence="6 7">
    <name type="scientific">Thermonema lapsum</name>
    <dbReference type="NCBI Taxonomy" id="28195"/>
    <lineage>
        <taxon>Bacteria</taxon>
        <taxon>Pseudomonadati</taxon>
        <taxon>Bacteroidota</taxon>
        <taxon>Cytophagia</taxon>
        <taxon>Cytophagales</taxon>
        <taxon>Thermonemataceae</taxon>
        <taxon>Thermonema</taxon>
    </lineage>
</organism>
<comment type="similarity">
    <text evidence="1 5">Belongs to the universal ribosomal protein uL29 family.</text>
</comment>
<dbReference type="SUPFAM" id="SSF46561">
    <property type="entry name" value="Ribosomal protein L29 (L29p)"/>
    <property type="match status" value="1"/>
</dbReference>
<evidence type="ECO:0000256" key="5">
    <source>
        <dbReference type="HAMAP-Rule" id="MF_00374"/>
    </source>
</evidence>
<evidence type="ECO:0000256" key="3">
    <source>
        <dbReference type="ARBA" id="ARBA00023274"/>
    </source>
</evidence>
<proteinExistence type="inferred from homology"/>
<dbReference type="GO" id="GO:1990904">
    <property type="term" value="C:ribonucleoprotein complex"/>
    <property type="evidence" value="ECO:0007669"/>
    <property type="project" value="UniProtKB-KW"/>
</dbReference>
<comment type="caution">
    <text evidence="6">The sequence shown here is derived from an EMBL/GenBank/DDBJ whole genome shotgun (WGS) entry which is preliminary data.</text>
</comment>
<dbReference type="RefSeq" id="WP_166920465.1">
    <property type="nucleotide sequence ID" value="NZ_JAASRN010000003.1"/>
</dbReference>
<evidence type="ECO:0000313" key="6">
    <source>
        <dbReference type="EMBL" id="NIK74572.1"/>
    </source>
</evidence>
<dbReference type="NCBIfam" id="TIGR00012">
    <property type="entry name" value="L29"/>
    <property type="match status" value="1"/>
</dbReference>
<dbReference type="GO" id="GO:0005840">
    <property type="term" value="C:ribosome"/>
    <property type="evidence" value="ECO:0007669"/>
    <property type="project" value="UniProtKB-KW"/>
</dbReference>
<dbReference type="Proteomes" id="UP000537126">
    <property type="component" value="Unassembled WGS sequence"/>
</dbReference>
<accession>A0A846MTB9</accession>